<comment type="caution">
    <text evidence="4">The sequence shown here is derived from an EMBL/GenBank/DDBJ whole genome shotgun (WGS) entry which is preliminary data.</text>
</comment>
<dbReference type="PROSITE" id="PS50068">
    <property type="entry name" value="LDLRA_2"/>
    <property type="match status" value="4"/>
</dbReference>
<evidence type="ECO:0000256" key="2">
    <source>
        <dbReference type="PROSITE-ProRule" id="PRU00124"/>
    </source>
</evidence>
<feature type="disulfide bond" evidence="2">
    <location>
        <begin position="278"/>
        <end position="293"/>
    </location>
</feature>
<feature type="non-terminal residue" evidence="4">
    <location>
        <position position="1"/>
    </location>
</feature>
<gene>
    <name evidence="4" type="ORF">OXX778_LOCUS17727</name>
</gene>
<dbReference type="PANTHER" id="PTHR23282:SF149">
    <property type="entry name" value="MAM DOMAIN-CONTAINING PROTEIN"/>
    <property type="match status" value="1"/>
</dbReference>
<dbReference type="Gene3D" id="4.10.400.10">
    <property type="entry name" value="Low-density Lipoprotein Receptor"/>
    <property type="match status" value="4"/>
</dbReference>
<dbReference type="EMBL" id="CAJNOC010004624">
    <property type="protein sequence ID" value="CAF1028206.1"/>
    <property type="molecule type" value="Genomic_DNA"/>
</dbReference>
<feature type="disulfide bond" evidence="2">
    <location>
        <begin position="266"/>
        <end position="284"/>
    </location>
</feature>
<feature type="disulfide bond" evidence="2">
    <location>
        <begin position="42"/>
        <end position="60"/>
    </location>
</feature>
<dbReference type="InterPro" id="IPR002172">
    <property type="entry name" value="LDrepeatLR_classA_rpt"/>
</dbReference>
<dbReference type="Proteomes" id="UP000663879">
    <property type="component" value="Unassembled WGS sequence"/>
</dbReference>
<evidence type="ECO:0000313" key="4">
    <source>
        <dbReference type="EMBL" id="CAF1028206.1"/>
    </source>
</evidence>
<dbReference type="SMART" id="SM00192">
    <property type="entry name" value="LDLa"/>
    <property type="match status" value="4"/>
</dbReference>
<accession>A0A814IUQ6</accession>
<feature type="domain" description="MAM" evidence="3">
    <location>
        <begin position="294"/>
        <end position="456"/>
    </location>
</feature>
<feature type="disulfide bond" evidence="2">
    <location>
        <begin position="35"/>
        <end position="47"/>
    </location>
</feature>
<dbReference type="OrthoDB" id="412155at2759"/>
<keyword evidence="1 2" id="KW-1015">Disulfide bond</keyword>
<dbReference type="PROSITE" id="PS01209">
    <property type="entry name" value="LDLRA_1"/>
    <property type="match status" value="2"/>
</dbReference>
<name>A0A814IUQ6_9BILA</name>
<proteinExistence type="predicted"/>
<evidence type="ECO:0000313" key="5">
    <source>
        <dbReference type="Proteomes" id="UP000663879"/>
    </source>
</evidence>
<protein>
    <recommendedName>
        <fullName evidence="3">MAM domain-containing protein</fullName>
    </recommendedName>
</protein>
<feature type="domain" description="MAM" evidence="3">
    <location>
        <begin position="705"/>
        <end position="859"/>
    </location>
</feature>
<feature type="disulfide bond" evidence="2">
    <location>
        <begin position="707"/>
        <end position="722"/>
    </location>
</feature>
<dbReference type="Pfam" id="PF00057">
    <property type="entry name" value="Ldl_recept_a"/>
    <property type="match status" value="3"/>
</dbReference>
<feature type="non-terminal residue" evidence="4">
    <location>
        <position position="881"/>
    </location>
</feature>
<dbReference type="InterPro" id="IPR000998">
    <property type="entry name" value="MAM_dom"/>
</dbReference>
<dbReference type="SUPFAM" id="SSF49899">
    <property type="entry name" value="Concanavalin A-like lectins/glucanases"/>
    <property type="match status" value="4"/>
</dbReference>
<dbReference type="InterPro" id="IPR051560">
    <property type="entry name" value="MAM_domain-containing"/>
</dbReference>
<dbReference type="PROSITE" id="PS50060">
    <property type="entry name" value="MAM_2"/>
    <property type="match status" value="4"/>
</dbReference>
<dbReference type="CDD" id="cd00112">
    <property type="entry name" value="LDLa"/>
    <property type="match status" value="4"/>
</dbReference>
<dbReference type="Pfam" id="PF00629">
    <property type="entry name" value="MAM"/>
    <property type="match status" value="4"/>
</dbReference>
<feature type="disulfide bond" evidence="2">
    <location>
        <begin position="470"/>
        <end position="488"/>
    </location>
</feature>
<sequence length="881" mass="100036">QILIEGYRNDKATGAIAFDDINFSNCGIIVKNVTCGFSETKCDNKNCVSASRLCDFNDDCGDMSDEKNLTCFAYPFRCTFESSFCEYVPSELNEYNWKRTSAFYATSKLAPQRDHTTNTASGSYIYVETTAKKPSSTSVLFGPVISTQSSSCRMRFYYYMNGKSAGKLAVYSRTFIGGSFSSQWSRTAKINYWERAEVFLYVSSFSSKNYQIVIESQVSSTFSNEDGFIAIDDITFSKECIRSTDPMQQTSTTAPPPICGYNGFRCSNGKCINNTQLCNFINDCPNGEDELNCGKCNFEKDNCGWYDNSFGGHIFNRTTALNAQIPKDVTYGQANGSLINYEASEGAFSGLTRLYSPVLGQTSPYCEFQFYYYKKDAEANSNLFSLFLVDSAERVERLWRTSDNSPNNEWSRVSLGLHSRQPGFKIYFESSLLSQVSSDQKPLLAIDETSFINCQTQFNLSCTTPNVFRCNNSYCIPNNLVCDFNNDCSDMSDEVEVKCVNYTRCDFENDQNSLCQWSDDNNADLTWKRAVGKQFIASNFNYPTYDHTTLESDGHYYYNDYSGRPNKVSRLNSPVFYPTNGNCSFRMWYYMLDAVGDGPVLRVYMRTLIGGPLTLLWEKNNLNILDWILANIELKSEVNFQIVVEATNGNAQIAIDDLSFTPSCKINTADQLPAYLFTTPKPDPTCPSADQLRCRISNECISTKDLCNFRYDCNDKTDEESCPWTCNFDKNDFCSWTNENKDSDQLLTMKWEFPLGEKIGHKARLVSPIYNEIGQACSFEFWYQLYGFSTSTLNIYVRSGSTETLISTIPSVEKTLWTYHSVTLPTCLNQFQIIIEGIRGSLISNYIVIDDIRFNNCEYPRPSQPCTNDEFRCNSFNCVPK</sequence>
<dbReference type="CDD" id="cd06263">
    <property type="entry name" value="MAM"/>
    <property type="match status" value="3"/>
</dbReference>
<dbReference type="AlphaFoldDB" id="A0A814IUQ6"/>
<feature type="disulfide bond" evidence="2">
    <location>
        <begin position="259"/>
        <end position="271"/>
    </location>
</feature>
<dbReference type="SMART" id="SM00137">
    <property type="entry name" value="MAM"/>
    <property type="match status" value="4"/>
</dbReference>
<dbReference type="GO" id="GO:0016020">
    <property type="term" value="C:membrane"/>
    <property type="evidence" value="ECO:0007669"/>
    <property type="project" value="InterPro"/>
</dbReference>
<feature type="domain" description="MAM" evidence="3">
    <location>
        <begin position="76"/>
        <end position="242"/>
    </location>
</feature>
<dbReference type="InterPro" id="IPR013320">
    <property type="entry name" value="ConA-like_dom_sf"/>
</dbReference>
<evidence type="ECO:0000256" key="1">
    <source>
        <dbReference type="ARBA" id="ARBA00023157"/>
    </source>
</evidence>
<evidence type="ECO:0000259" key="3">
    <source>
        <dbReference type="PROSITE" id="PS50060"/>
    </source>
</evidence>
<dbReference type="Gene3D" id="2.60.120.200">
    <property type="match status" value="4"/>
</dbReference>
<organism evidence="4 5">
    <name type="scientific">Brachionus calyciflorus</name>
    <dbReference type="NCBI Taxonomy" id="104777"/>
    <lineage>
        <taxon>Eukaryota</taxon>
        <taxon>Metazoa</taxon>
        <taxon>Spiralia</taxon>
        <taxon>Gnathifera</taxon>
        <taxon>Rotifera</taxon>
        <taxon>Eurotatoria</taxon>
        <taxon>Monogononta</taxon>
        <taxon>Pseudotrocha</taxon>
        <taxon>Ploima</taxon>
        <taxon>Brachionidae</taxon>
        <taxon>Brachionus</taxon>
    </lineage>
</organism>
<dbReference type="PANTHER" id="PTHR23282">
    <property type="entry name" value="APICAL ENDOSOMAL GLYCOPROTEIN PRECURSOR"/>
    <property type="match status" value="1"/>
</dbReference>
<keyword evidence="5" id="KW-1185">Reference proteome</keyword>
<comment type="caution">
    <text evidence="2">Lacks conserved residue(s) required for the propagation of feature annotation.</text>
</comment>
<reference evidence="4" key="1">
    <citation type="submission" date="2021-02" db="EMBL/GenBank/DDBJ databases">
        <authorList>
            <person name="Nowell W R."/>
        </authorList>
    </citation>
    <scope>NUCLEOTIDE SEQUENCE</scope>
    <source>
        <strain evidence="4">Ploen Becks lab</strain>
    </source>
</reference>
<feature type="domain" description="MAM" evidence="3">
    <location>
        <begin position="503"/>
        <end position="666"/>
    </location>
</feature>
<dbReference type="PRINTS" id="PR00261">
    <property type="entry name" value="LDLRECEPTOR"/>
</dbReference>
<dbReference type="InterPro" id="IPR023415">
    <property type="entry name" value="LDLR_class-A_CS"/>
</dbReference>
<dbReference type="InterPro" id="IPR036055">
    <property type="entry name" value="LDL_receptor-like_sf"/>
</dbReference>
<dbReference type="SUPFAM" id="SSF57424">
    <property type="entry name" value="LDL receptor-like module"/>
    <property type="match status" value="4"/>
</dbReference>